<proteinExistence type="predicted"/>
<feature type="compositionally biased region" description="Low complexity" evidence="1">
    <location>
        <begin position="135"/>
        <end position="194"/>
    </location>
</feature>
<accession>A0A7Z7I4X6</accession>
<feature type="compositionally biased region" description="Low complexity" evidence="1">
    <location>
        <begin position="55"/>
        <end position="74"/>
    </location>
</feature>
<feature type="region of interest" description="Disordered" evidence="1">
    <location>
        <begin position="105"/>
        <end position="200"/>
    </location>
</feature>
<dbReference type="InterPro" id="IPR021847">
    <property type="entry name" value="DUF3443"/>
</dbReference>
<gene>
    <name evidence="2" type="ORF">SAMN05446927_2450</name>
</gene>
<protein>
    <submittedName>
        <fullName evidence="2">Uncharacterized protein</fullName>
    </submittedName>
</protein>
<feature type="compositionally biased region" description="Gly residues" evidence="1">
    <location>
        <begin position="124"/>
        <end position="134"/>
    </location>
</feature>
<dbReference type="Pfam" id="PF11925">
    <property type="entry name" value="DUF3443"/>
    <property type="match status" value="1"/>
</dbReference>
<keyword evidence="3" id="KW-1185">Reference proteome</keyword>
<reference evidence="2 3" key="1">
    <citation type="submission" date="2017-09" db="EMBL/GenBank/DDBJ databases">
        <authorList>
            <person name="Varghese N."/>
            <person name="Submissions S."/>
        </authorList>
    </citation>
    <scope>NUCLEOTIDE SEQUENCE [LARGE SCALE GENOMIC DNA]</scope>
    <source>
        <strain evidence="2 3">OK806</strain>
    </source>
</reference>
<feature type="compositionally biased region" description="Low complexity" evidence="1">
    <location>
        <begin position="22"/>
        <end position="38"/>
    </location>
</feature>
<evidence type="ECO:0000313" key="3">
    <source>
        <dbReference type="Proteomes" id="UP000219522"/>
    </source>
</evidence>
<organism evidence="2 3">
    <name type="scientific">Caballeronia arationis</name>
    <dbReference type="NCBI Taxonomy" id="1777142"/>
    <lineage>
        <taxon>Bacteria</taxon>
        <taxon>Pseudomonadati</taxon>
        <taxon>Pseudomonadota</taxon>
        <taxon>Betaproteobacteria</taxon>
        <taxon>Burkholderiales</taxon>
        <taxon>Burkholderiaceae</taxon>
        <taxon>Caballeronia</taxon>
    </lineage>
</organism>
<evidence type="ECO:0000256" key="1">
    <source>
        <dbReference type="SAM" id="MobiDB-lite"/>
    </source>
</evidence>
<dbReference type="AlphaFoldDB" id="A0A7Z7I4X6"/>
<dbReference type="EMBL" id="OCSU01000001">
    <property type="protein sequence ID" value="SOE63055.1"/>
    <property type="molecule type" value="Genomic_DNA"/>
</dbReference>
<feature type="region of interest" description="Disordered" evidence="1">
    <location>
        <begin position="15"/>
        <end position="80"/>
    </location>
</feature>
<evidence type="ECO:0000313" key="2">
    <source>
        <dbReference type="EMBL" id="SOE63055.1"/>
    </source>
</evidence>
<name>A0A7Z7I4X6_9BURK</name>
<sequence>MAGCGSDVSSLALSACGGGGSDPDTAAKPSAPASSVSANGDAATKLNGATTTELANGTSSGASTGSSSGSANQNGGSGGAASTVTNVAANGSGSMLAGVVATGGSTSTGGTTTAGGTTAAGGSITTGGTAGVGGTTTATTAGATSAGGTTTTGGKPTTGGTNTTSSTTTTGSTGTTTTGSTNTTTPTTGTTTPTPADSNTVPVVVKNSAGEYANFPQVSVTLCTPGATGSTQCVTIDKMLLDTGSYGVRVVASALGSALTQGLPAQTGAVGDSTSAAPIAECTLFASGYAWGAVKRADVIIGEKKAANLPIQVMGDGGFAEPSDCSSRGGQDLSSVAALGANGILGLGPLPQDYPSAAKQVLPATYYMCPTSSECVNASVPLGKQVANPVSAFATDNNGIVVQLPAVDANGSSTVTGQLIFGVGTRANNALASGANIAPLSDNGRLTTTYGMTRYVNSFVDTGSNGIFFPDSTIAQYSSWYTPGTPLALNASISSTGSTTIPVSVSVGNALTLFSSGNAAFSNVAAYSSGVFAWGLPFFYGRSVFIVMKGSTANAQPGPFIAF</sequence>
<comment type="caution">
    <text evidence="2">The sequence shown here is derived from an EMBL/GenBank/DDBJ whole genome shotgun (WGS) entry which is preliminary data.</text>
</comment>
<dbReference type="RefSeq" id="WP_235025823.1">
    <property type="nucleotide sequence ID" value="NZ_FCOG02000026.1"/>
</dbReference>
<dbReference type="Proteomes" id="UP000219522">
    <property type="component" value="Unassembled WGS sequence"/>
</dbReference>
<feature type="compositionally biased region" description="Low complexity" evidence="1">
    <location>
        <begin position="105"/>
        <end position="123"/>
    </location>
</feature>